<dbReference type="OrthoDB" id="9807419at2"/>
<dbReference type="SUPFAM" id="SSF50104">
    <property type="entry name" value="Translation proteins SH3-like domain"/>
    <property type="match status" value="1"/>
</dbReference>
<dbReference type="NCBIfam" id="TIGR01079">
    <property type="entry name" value="rplX_bact"/>
    <property type="match status" value="1"/>
</dbReference>
<name>A0A6I6DJM1_9FIRM</name>
<dbReference type="Pfam" id="PF17136">
    <property type="entry name" value="ribosomal_L24"/>
    <property type="match status" value="1"/>
</dbReference>
<dbReference type="Proteomes" id="UP000426444">
    <property type="component" value="Chromosome"/>
</dbReference>
<dbReference type="GO" id="GO:0006412">
    <property type="term" value="P:translation"/>
    <property type="evidence" value="ECO:0007669"/>
    <property type="project" value="UniProtKB-UniRule"/>
</dbReference>
<dbReference type="Pfam" id="PF00467">
    <property type="entry name" value="KOW"/>
    <property type="match status" value="1"/>
</dbReference>
<dbReference type="GO" id="GO:0019843">
    <property type="term" value="F:rRNA binding"/>
    <property type="evidence" value="ECO:0007669"/>
    <property type="project" value="UniProtKB-UniRule"/>
</dbReference>
<comment type="similarity">
    <text evidence="2 10">Belongs to the universal ribosomal protein uL24 family.</text>
</comment>
<evidence type="ECO:0000256" key="6">
    <source>
        <dbReference type="ARBA" id="ARBA00022980"/>
    </source>
</evidence>
<dbReference type="InterPro" id="IPR008991">
    <property type="entry name" value="Translation_prot_SH3-like_sf"/>
</dbReference>
<dbReference type="GO" id="GO:0005840">
    <property type="term" value="C:ribosome"/>
    <property type="evidence" value="ECO:0007669"/>
    <property type="project" value="UniProtKB-KW"/>
</dbReference>
<evidence type="ECO:0000259" key="11">
    <source>
        <dbReference type="SMART" id="SM00739"/>
    </source>
</evidence>
<dbReference type="Gene3D" id="2.30.30.30">
    <property type="match status" value="1"/>
</dbReference>
<dbReference type="InterPro" id="IPR014722">
    <property type="entry name" value="Rib_uL2_dom2"/>
</dbReference>
<proteinExistence type="inferred from homology"/>
<dbReference type="RefSeq" id="WP_156204537.1">
    <property type="nucleotide sequence ID" value="NZ_CP046457.1"/>
</dbReference>
<dbReference type="InterPro" id="IPR005824">
    <property type="entry name" value="KOW"/>
</dbReference>
<dbReference type="GO" id="GO:1990904">
    <property type="term" value="C:ribonucleoprotein complex"/>
    <property type="evidence" value="ECO:0007669"/>
    <property type="project" value="UniProtKB-KW"/>
</dbReference>
<keyword evidence="5 10" id="KW-0694">RNA-binding</keyword>
<evidence type="ECO:0000256" key="9">
    <source>
        <dbReference type="ARBA" id="ARBA00058688"/>
    </source>
</evidence>
<feature type="domain" description="KOW" evidence="11">
    <location>
        <begin position="2"/>
        <end position="29"/>
    </location>
</feature>
<dbReference type="PANTHER" id="PTHR12903">
    <property type="entry name" value="MITOCHONDRIAL RIBOSOMAL PROTEIN L24"/>
    <property type="match status" value="1"/>
</dbReference>
<dbReference type="GO" id="GO:0003735">
    <property type="term" value="F:structural constituent of ribosome"/>
    <property type="evidence" value="ECO:0007669"/>
    <property type="project" value="InterPro"/>
</dbReference>
<dbReference type="FunFam" id="2.30.30.30:FF:000004">
    <property type="entry name" value="50S ribosomal protein L24"/>
    <property type="match status" value="1"/>
</dbReference>
<evidence type="ECO:0000256" key="8">
    <source>
        <dbReference type="ARBA" id="ARBA00035206"/>
    </source>
</evidence>
<evidence type="ECO:0000256" key="2">
    <source>
        <dbReference type="ARBA" id="ARBA00010618"/>
    </source>
</evidence>
<evidence type="ECO:0000313" key="13">
    <source>
        <dbReference type="Proteomes" id="UP000426444"/>
    </source>
</evidence>
<evidence type="ECO:0000256" key="1">
    <source>
        <dbReference type="ARBA" id="ARBA00004072"/>
    </source>
</evidence>
<dbReference type="InterPro" id="IPR041988">
    <property type="entry name" value="Ribosomal_uL24_KOW"/>
</dbReference>
<evidence type="ECO:0000256" key="10">
    <source>
        <dbReference type="HAMAP-Rule" id="MF_01326"/>
    </source>
</evidence>
<keyword evidence="13" id="KW-1185">Reference proteome</keyword>
<protein>
    <recommendedName>
        <fullName evidence="8 10">Large ribosomal subunit protein uL24</fullName>
    </recommendedName>
</protein>
<dbReference type="EMBL" id="CP046457">
    <property type="protein sequence ID" value="QGU00789.1"/>
    <property type="molecule type" value="Genomic_DNA"/>
</dbReference>
<evidence type="ECO:0000256" key="7">
    <source>
        <dbReference type="ARBA" id="ARBA00023274"/>
    </source>
</evidence>
<accession>A0A6I6DJM1</accession>
<organism evidence="12 13">
    <name type="scientific">Candidatus Syntrophocurvum alkaliphilum</name>
    <dbReference type="NCBI Taxonomy" id="2293317"/>
    <lineage>
        <taxon>Bacteria</taxon>
        <taxon>Bacillati</taxon>
        <taxon>Bacillota</taxon>
        <taxon>Clostridia</taxon>
        <taxon>Eubacteriales</taxon>
        <taxon>Syntrophomonadaceae</taxon>
        <taxon>Candidatus Syntrophocurvum</taxon>
    </lineage>
</organism>
<dbReference type="InterPro" id="IPR057264">
    <property type="entry name" value="Ribosomal_uL24_C"/>
</dbReference>
<reference evidence="13" key="1">
    <citation type="journal article" date="2019" name="Microbiology">
        <title>Complete Genome Sequence of an Uncultured Bacterium of the Candidate Phylum Bipolaricaulota.</title>
        <authorList>
            <person name="Kadnikov V.V."/>
            <person name="Mardanov A.V."/>
            <person name="Beletsky A.V."/>
            <person name="Frank Y.A."/>
            <person name="Karnachuk O.V."/>
            <person name="Ravin N.V."/>
        </authorList>
    </citation>
    <scope>NUCLEOTIDE SEQUENCE [LARGE SCALE GENOMIC DNA]</scope>
</reference>
<dbReference type="AlphaFoldDB" id="A0A6I6DJM1"/>
<keyword evidence="6 10" id="KW-0689">Ribosomal protein</keyword>
<dbReference type="CDD" id="cd06089">
    <property type="entry name" value="KOW_RPL26"/>
    <property type="match status" value="1"/>
</dbReference>
<comment type="subunit">
    <text evidence="3 10">Part of the 50S ribosomal subunit.</text>
</comment>
<keyword evidence="7 10" id="KW-0687">Ribonucleoprotein</keyword>
<dbReference type="KEGG" id="salq:SYNTR_2195"/>
<dbReference type="HAMAP" id="MF_01326_B">
    <property type="entry name" value="Ribosomal_uL24_B"/>
    <property type="match status" value="1"/>
</dbReference>
<evidence type="ECO:0000256" key="5">
    <source>
        <dbReference type="ARBA" id="ARBA00022884"/>
    </source>
</evidence>
<evidence type="ECO:0000313" key="12">
    <source>
        <dbReference type="EMBL" id="QGU00789.1"/>
    </source>
</evidence>
<sequence length="103" mass="11534">MKIKKGDMVMVMTGKDTGKSGKVLRVIPRENRVVIEGVNRVKKHQKPSRQLPQGGIMNVEAPLNASNVMVLCIKCDKPTRIGNKISDQQEKVRYCKQCGEILD</sequence>
<evidence type="ECO:0000256" key="3">
    <source>
        <dbReference type="ARBA" id="ARBA00011838"/>
    </source>
</evidence>
<comment type="function">
    <text evidence="9 10">One of the proteins that surrounds the polypeptide exit tunnel on the outside of the subunit.</text>
</comment>
<dbReference type="InterPro" id="IPR003256">
    <property type="entry name" value="Ribosomal_uL24"/>
</dbReference>
<gene>
    <name evidence="10" type="primary">rplX</name>
    <name evidence="12" type="ORF">SYNTR_2195</name>
</gene>
<keyword evidence="4 10" id="KW-0699">rRNA-binding</keyword>
<evidence type="ECO:0000256" key="4">
    <source>
        <dbReference type="ARBA" id="ARBA00022730"/>
    </source>
</evidence>
<dbReference type="SMART" id="SM00739">
    <property type="entry name" value="KOW"/>
    <property type="match status" value="1"/>
</dbReference>
<comment type="function">
    <text evidence="1 10">One of two assembly initiator proteins, it binds directly to the 5'-end of the 23S rRNA, where it nucleates assembly of the 50S subunit.</text>
</comment>